<feature type="compositionally biased region" description="Polar residues" evidence="1">
    <location>
        <begin position="87"/>
        <end position="100"/>
    </location>
</feature>
<dbReference type="AlphaFoldDB" id="A0A182UHZ7"/>
<evidence type="ECO:0000313" key="3">
    <source>
        <dbReference type="Proteomes" id="UP000075902"/>
    </source>
</evidence>
<feature type="region of interest" description="Disordered" evidence="1">
    <location>
        <begin position="55"/>
        <end position="131"/>
    </location>
</feature>
<protein>
    <submittedName>
        <fullName evidence="2">Uncharacterized protein</fullName>
    </submittedName>
</protein>
<feature type="compositionally biased region" description="Acidic residues" evidence="1">
    <location>
        <begin position="65"/>
        <end position="79"/>
    </location>
</feature>
<accession>A0A182UHZ7</accession>
<proteinExistence type="predicted"/>
<sequence length="131" mass="15025">MQPGADLYHARHARPHILAVRTGHPRRQPDHVRARRYAQYLPALTIEQRNFARRFLLDRGGPSEEKEEDEEEEDDDSDRESDARSFRLSSSKQYGSTSTFHEPDRGPGAANRSQGVSVGSFFSEWNSREIV</sequence>
<reference evidence="2" key="2">
    <citation type="submission" date="2020-05" db="UniProtKB">
        <authorList>
            <consortium name="EnsemblMetazoa"/>
        </authorList>
    </citation>
    <scope>IDENTIFICATION</scope>
    <source>
        <strain evidence="2">CM1001059</strain>
    </source>
</reference>
<evidence type="ECO:0000313" key="2">
    <source>
        <dbReference type="EnsemblMetazoa" id="AMEC020747-PA"/>
    </source>
</evidence>
<evidence type="ECO:0000256" key="1">
    <source>
        <dbReference type="SAM" id="MobiDB-lite"/>
    </source>
</evidence>
<reference evidence="3" key="1">
    <citation type="submission" date="2014-01" db="EMBL/GenBank/DDBJ databases">
        <title>The Genome Sequence of Anopheles melas CM1001059_A (V2).</title>
        <authorList>
            <consortium name="The Broad Institute Genomics Platform"/>
            <person name="Neafsey D.E."/>
            <person name="Besansky N."/>
            <person name="Howell P."/>
            <person name="Walton C."/>
            <person name="Young S.K."/>
            <person name="Zeng Q."/>
            <person name="Gargeya S."/>
            <person name="Fitzgerald M."/>
            <person name="Haas B."/>
            <person name="Abouelleil A."/>
            <person name="Allen A.W."/>
            <person name="Alvarado L."/>
            <person name="Arachchi H.M."/>
            <person name="Berlin A.M."/>
            <person name="Chapman S.B."/>
            <person name="Gainer-Dewar J."/>
            <person name="Goldberg J."/>
            <person name="Griggs A."/>
            <person name="Gujja S."/>
            <person name="Hansen M."/>
            <person name="Howarth C."/>
            <person name="Imamovic A."/>
            <person name="Ireland A."/>
            <person name="Larimer J."/>
            <person name="McCowan C."/>
            <person name="Murphy C."/>
            <person name="Pearson M."/>
            <person name="Poon T.W."/>
            <person name="Priest M."/>
            <person name="Roberts A."/>
            <person name="Saif S."/>
            <person name="Shea T."/>
            <person name="Sisk P."/>
            <person name="Sykes S."/>
            <person name="Wortman J."/>
            <person name="Nusbaum C."/>
            <person name="Birren B."/>
        </authorList>
    </citation>
    <scope>NUCLEOTIDE SEQUENCE [LARGE SCALE GENOMIC DNA]</scope>
    <source>
        <strain evidence="3">CM1001059</strain>
    </source>
</reference>
<organism evidence="2 3">
    <name type="scientific">Anopheles melas</name>
    <dbReference type="NCBI Taxonomy" id="34690"/>
    <lineage>
        <taxon>Eukaryota</taxon>
        <taxon>Metazoa</taxon>
        <taxon>Ecdysozoa</taxon>
        <taxon>Arthropoda</taxon>
        <taxon>Hexapoda</taxon>
        <taxon>Insecta</taxon>
        <taxon>Pterygota</taxon>
        <taxon>Neoptera</taxon>
        <taxon>Endopterygota</taxon>
        <taxon>Diptera</taxon>
        <taxon>Nematocera</taxon>
        <taxon>Culicoidea</taxon>
        <taxon>Culicidae</taxon>
        <taxon>Anophelinae</taxon>
        <taxon>Anopheles</taxon>
    </lineage>
</organism>
<dbReference type="EnsemblMetazoa" id="AMEC020747-RA">
    <property type="protein sequence ID" value="AMEC020747-PA"/>
    <property type="gene ID" value="AMEC020747"/>
</dbReference>
<dbReference type="Proteomes" id="UP000075902">
    <property type="component" value="Unassembled WGS sequence"/>
</dbReference>
<dbReference type="VEuPathDB" id="VectorBase:AMEC020747"/>
<feature type="region of interest" description="Disordered" evidence="1">
    <location>
        <begin position="1"/>
        <end position="30"/>
    </location>
</feature>
<name>A0A182UHZ7_9DIPT</name>
<keyword evidence="3" id="KW-1185">Reference proteome</keyword>
<feature type="compositionally biased region" description="Basic and acidic residues" evidence="1">
    <location>
        <begin position="55"/>
        <end position="64"/>
    </location>
</feature>